<organism evidence="2 3">
    <name type="scientific">Emiliania huxleyi (strain CCMP1516)</name>
    <dbReference type="NCBI Taxonomy" id="280463"/>
    <lineage>
        <taxon>Eukaryota</taxon>
        <taxon>Haptista</taxon>
        <taxon>Haptophyta</taxon>
        <taxon>Prymnesiophyceae</taxon>
        <taxon>Isochrysidales</taxon>
        <taxon>Noelaerhabdaceae</taxon>
        <taxon>Emiliania</taxon>
    </lineage>
</organism>
<dbReference type="EnsemblProtists" id="EOD04717">
    <property type="protein sequence ID" value="EOD04717"/>
    <property type="gene ID" value="EMIHUDRAFT_107623"/>
</dbReference>
<dbReference type="KEGG" id="ehx:EMIHUDRAFT_107623"/>
<sequence>MPFTRFRDAYARARQLQLLPHQLLRPENYRTGAALQEKLDILRLYLLTGLLTSPLPPAAATTAANTSATTVAAVAPLASPSRSPSSFVPPAAPPPARASWPDVRVRSLDDVEDTAPRLHQQAAAVQSNAVSQLAPGLPADADDATRVLYYPYDLMRLQGGAARFEGNACLMLRYDGTLVDGSETSLRLAMDCPLSVGHLANHPPRGRGANVLACAVDLDASSLPERVLPLLPYVRATEVGWRLRLDRGDAPPTEAAEDAPLRGLVLVASRDIEDEELFLDYRLNPATRDKWPGWYVPLDEEEAARRWG</sequence>
<feature type="region of interest" description="Disordered" evidence="1">
    <location>
        <begin position="78"/>
        <end position="101"/>
    </location>
</feature>
<dbReference type="PANTHER" id="PTHR33524">
    <property type="entry name" value="C5ORF35"/>
    <property type="match status" value="1"/>
</dbReference>
<name>A0A0D3I0D2_EMIH1</name>
<dbReference type="PaxDb" id="2903-EOD04717"/>
<accession>A0A0D3I0D2</accession>
<dbReference type="AlphaFoldDB" id="A0A0D3I0D2"/>
<feature type="compositionally biased region" description="Low complexity" evidence="1">
    <location>
        <begin position="78"/>
        <end position="89"/>
    </location>
</feature>
<keyword evidence="3" id="KW-1185">Reference proteome</keyword>
<proteinExistence type="predicted"/>
<dbReference type="RefSeq" id="XP_005757146.1">
    <property type="nucleotide sequence ID" value="XM_005757089.1"/>
</dbReference>
<evidence type="ECO:0000313" key="2">
    <source>
        <dbReference type="EnsemblProtists" id="EOD04717"/>
    </source>
</evidence>
<dbReference type="OMA" id="NAFAMHN"/>
<reference evidence="3" key="1">
    <citation type="journal article" date="2013" name="Nature">
        <title>Pan genome of the phytoplankton Emiliania underpins its global distribution.</title>
        <authorList>
            <person name="Read B.A."/>
            <person name="Kegel J."/>
            <person name="Klute M.J."/>
            <person name="Kuo A."/>
            <person name="Lefebvre S.C."/>
            <person name="Maumus F."/>
            <person name="Mayer C."/>
            <person name="Miller J."/>
            <person name="Monier A."/>
            <person name="Salamov A."/>
            <person name="Young J."/>
            <person name="Aguilar M."/>
            <person name="Claverie J.M."/>
            <person name="Frickenhaus S."/>
            <person name="Gonzalez K."/>
            <person name="Herman E.K."/>
            <person name="Lin Y.C."/>
            <person name="Napier J."/>
            <person name="Ogata H."/>
            <person name="Sarno A.F."/>
            <person name="Shmutz J."/>
            <person name="Schroeder D."/>
            <person name="de Vargas C."/>
            <person name="Verret F."/>
            <person name="von Dassow P."/>
            <person name="Valentin K."/>
            <person name="Van de Peer Y."/>
            <person name="Wheeler G."/>
            <person name="Dacks J.B."/>
            <person name="Delwiche C.F."/>
            <person name="Dyhrman S.T."/>
            <person name="Glockner G."/>
            <person name="John U."/>
            <person name="Richards T."/>
            <person name="Worden A.Z."/>
            <person name="Zhang X."/>
            <person name="Grigoriev I.V."/>
            <person name="Allen A.E."/>
            <person name="Bidle K."/>
            <person name="Borodovsky M."/>
            <person name="Bowler C."/>
            <person name="Brownlee C."/>
            <person name="Cock J.M."/>
            <person name="Elias M."/>
            <person name="Gladyshev V.N."/>
            <person name="Groth M."/>
            <person name="Guda C."/>
            <person name="Hadaegh A."/>
            <person name="Iglesias-Rodriguez M.D."/>
            <person name="Jenkins J."/>
            <person name="Jones B.M."/>
            <person name="Lawson T."/>
            <person name="Leese F."/>
            <person name="Lindquist E."/>
            <person name="Lobanov A."/>
            <person name="Lomsadze A."/>
            <person name="Malik S.B."/>
            <person name="Marsh M.E."/>
            <person name="Mackinder L."/>
            <person name="Mock T."/>
            <person name="Mueller-Roeber B."/>
            <person name="Pagarete A."/>
            <person name="Parker M."/>
            <person name="Probert I."/>
            <person name="Quesneville H."/>
            <person name="Raines C."/>
            <person name="Rensing S.A."/>
            <person name="Riano-Pachon D.M."/>
            <person name="Richier S."/>
            <person name="Rokitta S."/>
            <person name="Shiraiwa Y."/>
            <person name="Soanes D.M."/>
            <person name="van der Giezen M."/>
            <person name="Wahlund T.M."/>
            <person name="Williams B."/>
            <person name="Wilson W."/>
            <person name="Wolfe G."/>
            <person name="Wurch L.L."/>
        </authorList>
    </citation>
    <scope>NUCLEOTIDE SEQUENCE</scope>
</reference>
<dbReference type="HOGENOM" id="CLU_904425_0_0_1"/>
<dbReference type="Proteomes" id="UP000013827">
    <property type="component" value="Unassembled WGS sequence"/>
</dbReference>
<dbReference type="InterPro" id="IPR040415">
    <property type="entry name" value="SETD9"/>
</dbReference>
<dbReference type="GeneID" id="17250847"/>
<evidence type="ECO:0000256" key="1">
    <source>
        <dbReference type="SAM" id="MobiDB-lite"/>
    </source>
</evidence>
<evidence type="ECO:0008006" key="4">
    <source>
        <dbReference type="Google" id="ProtNLM"/>
    </source>
</evidence>
<evidence type="ECO:0000313" key="3">
    <source>
        <dbReference type="Proteomes" id="UP000013827"/>
    </source>
</evidence>
<dbReference type="PANTHER" id="PTHR33524:SF1">
    <property type="entry name" value="SET DOMAIN-CONTAINING PROTEIN"/>
    <property type="match status" value="1"/>
</dbReference>
<protein>
    <recommendedName>
        <fullName evidence="4">SET domain-containing protein</fullName>
    </recommendedName>
</protein>
<reference evidence="2" key="2">
    <citation type="submission" date="2024-10" db="UniProtKB">
        <authorList>
            <consortium name="EnsemblProtists"/>
        </authorList>
    </citation>
    <scope>IDENTIFICATION</scope>
</reference>